<sequence>MQYPVFPWIPGRLPLRGSWTRPRCFKGSRFYS</sequence>
<dbReference type="EMBL" id="GBXM01066762">
    <property type="protein sequence ID" value="JAH41815.1"/>
    <property type="molecule type" value="Transcribed_RNA"/>
</dbReference>
<reference evidence="1" key="2">
    <citation type="journal article" date="2015" name="Fish Shellfish Immunol.">
        <title>Early steps in the European eel (Anguilla anguilla)-Vibrio vulnificus interaction in the gills: Role of the RtxA13 toxin.</title>
        <authorList>
            <person name="Callol A."/>
            <person name="Pajuelo D."/>
            <person name="Ebbesson L."/>
            <person name="Teles M."/>
            <person name="MacKenzie S."/>
            <person name="Amaro C."/>
        </authorList>
    </citation>
    <scope>NUCLEOTIDE SEQUENCE</scope>
</reference>
<proteinExistence type="predicted"/>
<reference evidence="1" key="1">
    <citation type="submission" date="2014-11" db="EMBL/GenBank/DDBJ databases">
        <authorList>
            <person name="Amaro Gonzalez C."/>
        </authorList>
    </citation>
    <scope>NUCLEOTIDE SEQUENCE</scope>
</reference>
<accession>A0A0E9SME5</accession>
<protein>
    <submittedName>
        <fullName evidence="1">Uncharacterized protein</fullName>
    </submittedName>
</protein>
<name>A0A0E9SME5_ANGAN</name>
<evidence type="ECO:0000313" key="1">
    <source>
        <dbReference type="EMBL" id="JAH41815.1"/>
    </source>
</evidence>
<dbReference type="AlphaFoldDB" id="A0A0E9SME5"/>
<organism evidence="1">
    <name type="scientific">Anguilla anguilla</name>
    <name type="common">European freshwater eel</name>
    <name type="synonym">Muraena anguilla</name>
    <dbReference type="NCBI Taxonomy" id="7936"/>
    <lineage>
        <taxon>Eukaryota</taxon>
        <taxon>Metazoa</taxon>
        <taxon>Chordata</taxon>
        <taxon>Craniata</taxon>
        <taxon>Vertebrata</taxon>
        <taxon>Euteleostomi</taxon>
        <taxon>Actinopterygii</taxon>
        <taxon>Neopterygii</taxon>
        <taxon>Teleostei</taxon>
        <taxon>Anguilliformes</taxon>
        <taxon>Anguillidae</taxon>
        <taxon>Anguilla</taxon>
    </lineage>
</organism>